<evidence type="ECO:0000313" key="2">
    <source>
        <dbReference type="Proteomes" id="UP000019277"/>
    </source>
</evidence>
<comment type="caution">
    <text evidence="1">The sequence shown here is derived from an EMBL/GenBank/DDBJ whole genome shotgun (WGS) entry which is preliminary data.</text>
</comment>
<dbReference type="AlphaFoldDB" id="W7ITH8"/>
<dbReference type="EMBL" id="AYXG01000173">
    <property type="protein sequence ID" value="EWC60052.1"/>
    <property type="molecule type" value="Genomic_DNA"/>
</dbReference>
<name>W7ITH8_9PSEU</name>
<organism evidence="1 2">
    <name type="scientific">Actinokineospora spheciospongiae</name>
    <dbReference type="NCBI Taxonomy" id="909613"/>
    <lineage>
        <taxon>Bacteria</taxon>
        <taxon>Bacillati</taxon>
        <taxon>Actinomycetota</taxon>
        <taxon>Actinomycetes</taxon>
        <taxon>Pseudonocardiales</taxon>
        <taxon>Pseudonocardiaceae</taxon>
        <taxon>Actinokineospora</taxon>
    </lineage>
</organism>
<evidence type="ECO:0008006" key="3">
    <source>
        <dbReference type="Google" id="ProtNLM"/>
    </source>
</evidence>
<accession>W7ITH8</accession>
<dbReference type="Proteomes" id="UP000019277">
    <property type="component" value="Unassembled WGS sequence"/>
</dbReference>
<proteinExistence type="predicted"/>
<dbReference type="STRING" id="909613.UO65_4618"/>
<sequence>MDNMNAASMQAIGASMNAFAGAAAAGQFAVNEHGGKAILDAIKKMADWIEGQEFDLAQLEQEPLLGSSNAAQVMKPFMVQVATDANGFITQLMAFKDTLRQADQAIRLAMENYREVDQEVASAFTVAGE</sequence>
<evidence type="ECO:0000313" key="1">
    <source>
        <dbReference type="EMBL" id="EWC60052.1"/>
    </source>
</evidence>
<dbReference type="RefSeq" id="WP_035286083.1">
    <property type="nucleotide sequence ID" value="NZ_AYXG01000173.1"/>
</dbReference>
<reference evidence="1 2" key="1">
    <citation type="journal article" date="2014" name="Genome Announc.">
        <title>Draft Genome Sequence of the Antitrypanosomally Active Sponge-Associated Bacterium Actinokineospora sp. Strain EG49.</title>
        <authorList>
            <person name="Harjes J."/>
            <person name="Ryu T."/>
            <person name="Abdelmohsen U.R."/>
            <person name="Moitinho-Silva L."/>
            <person name="Horn H."/>
            <person name="Ravasi T."/>
            <person name="Hentschel U."/>
        </authorList>
    </citation>
    <scope>NUCLEOTIDE SEQUENCE [LARGE SCALE GENOMIC DNA]</scope>
    <source>
        <strain evidence="1 2">EG49</strain>
    </source>
</reference>
<gene>
    <name evidence="1" type="ORF">UO65_4618</name>
</gene>
<protein>
    <recommendedName>
        <fullName evidence="3">PE domain-containing protein</fullName>
    </recommendedName>
</protein>
<keyword evidence="2" id="KW-1185">Reference proteome</keyword>